<accession>A0ABP8NKA8</accession>
<dbReference type="RefSeq" id="WP_339937151.1">
    <property type="nucleotide sequence ID" value="NZ_BAABGA010000085.1"/>
</dbReference>
<dbReference type="Proteomes" id="UP001500840">
    <property type="component" value="Unassembled WGS sequence"/>
</dbReference>
<evidence type="ECO:0000313" key="2">
    <source>
        <dbReference type="Proteomes" id="UP001500840"/>
    </source>
</evidence>
<evidence type="ECO:0000313" key="1">
    <source>
        <dbReference type="EMBL" id="GAA4467234.1"/>
    </source>
</evidence>
<name>A0ABP8NKA8_9BACT</name>
<gene>
    <name evidence="1" type="primary">lptE</name>
    <name evidence="1" type="ORF">GCM10023156_57000</name>
</gene>
<dbReference type="EMBL" id="BAABGA010000085">
    <property type="protein sequence ID" value="GAA4467234.1"/>
    <property type="molecule type" value="Genomic_DNA"/>
</dbReference>
<protein>
    <submittedName>
        <fullName evidence="1">LPS assembly lipoprotein LptE</fullName>
    </submittedName>
</protein>
<keyword evidence="1" id="KW-0449">Lipoprotein</keyword>
<organism evidence="1 2">
    <name type="scientific">Novipirellula rosea</name>
    <dbReference type="NCBI Taxonomy" id="1031540"/>
    <lineage>
        <taxon>Bacteria</taxon>
        <taxon>Pseudomonadati</taxon>
        <taxon>Planctomycetota</taxon>
        <taxon>Planctomycetia</taxon>
        <taxon>Pirellulales</taxon>
        <taxon>Pirellulaceae</taxon>
        <taxon>Novipirellula</taxon>
    </lineage>
</organism>
<keyword evidence="2" id="KW-1185">Reference proteome</keyword>
<sequence length="185" mass="20313">MNRIVKPIDAIVRSMLLLGITLSLSIIGGCSLYQYGPSSLYRSDVRTVHVPIVRNETFRHDLGPRLSLAIVTEIESRTPFKVVSDPGADSTLLVVLTSENKNVLSETSSDDPRALDATLTARADWVSRQGEKLFQNTVAPNSGSVISFSQDSRLVPEAGQSIDTAMQATIEKLAQRIVSQMELRW</sequence>
<comment type="caution">
    <text evidence="1">The sequence shown here is derived from an EMBL/GenBank/DDBJ whole genome shotgun (WGS) entry which is preliminary data.</text>
</comment>
<dbReference type="InterPro" id="IPR007485">
    <property type="entry name" value="LPS_assembly_LptE"/>
</dbReference>
<proteinExistence type="predicted"/>
<dbReference type="PROSITE" id="PS51257">
    <property type="entry name" value="PROKAR_LIPOPROTEIN"/>
    <property type="match status" value="1"/>
</dbReference>
<dbReference type="Pfam" id="PF04390">
    <property type="entry name" value="LptE"/>
    <property type="match status" value="1"/>
</dbReference>
<reference evidence="2" key="1">
    <citation type="journal article" date="2019" name="Int. J. Syst. Evol. Microbiol.">
        <title>The Global Catalogue of Microorganisms (GCM) 10K type strain sequencing project: providing services to taxonomists for standard genome sequencing and annotation.</title>
        <authorList>
            <consortium name="The Broad Institute Genomics Platform"/>
            <consortium name="The Broad Institute Genome Sequencing Center for Infectious Disease"/>
            <person name="Wu L."/>
            <person name="Ma J."/>
        </authorList>
    </citation>
    <scope>NUCLEOTIDE SEQUENCE [LARGE SCALE GENOMIC DNA]</scope>
    <source>
        <strain evidence="2">JCM 17759</strain>
    </source>
</reference>